<evidence type="ECO:0000256" key="6">
    <source>
        <dbReference type="ARBA" id="ARBA00023053"/>
    </source>
</evidence>
<dbReference type="Gene3D" id="6.10.140.1330">
    <property type="match status" value="1"/>
</dbReference>
<evidence type="ECO:0000256" key="8">
    <source>
        <dbReference type="ARBA" id="ARBA00023136"/>
    </source>
</evidence>
<evidence type="ECO:0000256" key="9">
    <source>
        <dbReference type="ARBA" id="ARBA00023201"/>
    </source>
</evidence>
<evidence type="ECO:0000259" key="11">
    <source>
        <dbReference type="Pfam" id="PF00999"/>
    </source>
</evidence>
<reference evidence="12" key="2">
    <citation type="submission" date="2015-08" db="EMBL/GenBank/DDBJ databases">
        <authorList>
            <person name="Babu N.S."/>
            <person name="Beckwith C.J."/>
            <person name="Beseler K.G."/>
            <person name="Brison A."/>
            <person name="Carone J.V."/>
            <person name="Caskin T.P."/>
            <person name="Diamond M."/>
            <person name="Durham M.E."/>
            <person name="Foxe J.M."/>
            <person name="Go M."/>
            <person name="Henderson B.A."/>
            <person name="Jones I.B."/>
            <person name="McGettigan J.A."/>
            <person name="Micheletti S.J."/>
            <person name="Nasrallah M.E."/>
            <person name="Ortiz D."/>
            <person name="Piller C.R."/>
            <person name="Privatt S.R."/>
            <person name="Schneider S.L."/>
            <person name="Sharp S."/>
            <person name="Smith T.C."/>
            <person name="Stanton J.D."/>
            <person name="Ullery H.E."/>
            <person name="Wilson R.J."/>
            <person name="Serrano M.G."/>
            <person name="Buck G."/>
            <person name="Lee V."/>
            <person name="Wang Y."/>
            <person name="Carvalho R."/>
            <person name="Voegtly L."/>
            <person name="Shi R."/>
            <person name="Duckworth R."/>
            <person name="Johnson A."/>
            <person name="Loviza R."/>
            <person name="Walstead R."/>
            <person name="Shah Z."/>
            <person name="Kiflezghi M."/>
            <person name="Wade K."/>
            <person name="Ball S.L."/>
            <person name="Bradley K.W."/>
            <person name="Asai D.J."/>
            <person name="Bowman C.A."/>
            <person name="Russell D.A."/>
            <person name="Pope W.H."/>
            <person name="Jacobs-Sera D."/>
            <person name="Hendrix R.W."/>
            <person name="Hatfull G.F."/>
        </authorList>
    </citation>
    <scope>NUCLEOTIDE SEQUENCE [LARGE SCALE GENOMIC DNA]</scope>
</reference>
<keyword evidence="8 10" id="KW-0472">Membrane</keyword>
<dbReference type="VEuPathDB" id="CryptoDB:GY17_00000014"/>
<dbReference type="Pfam" id="PF00999">
    <property type="entry name" value="Na_H_Exchanger"/>
    <property type="match status" value="1"/>
</dbReference>
<dbReference type="PANTHER" id="PTHR10110:SF86">
    <property type="entry name" value="SODIUM_HYDROGEN EXCHANGER 7"/>
    <property type="match status" value="1"/>
</dbReference>
<keyword evidence="3" id="KW-1003">Cell membrane</keyword>
<evidence type="ECO:0000256" key="2">
    <source>
        <dbReference type="ARBA" id="ARBA00022448"/>
    </source>
</evidence>
<feature type="transmembrane region" description="Helical" evidence="10">
    <location>
        <begin position="84"/>
        <end position="102"/>
    </location>
</feature>
<keyword evidence="14" id="KW-1185">Reference proteome</keyword>
<keyword evidence="2" id="KW-0813">Transport</keyword>
<reference evidence="13 14" key="1">
    <citation type="submission" date="2014-11" db="EMBL/GenBank/DDBJ databases">
        <title>Comparative genomic analysis of Cryptosporidium hominis reveals occurrence of genetic recombination in virulent subtypes.</title>
        <authorList>
            <person name="Guo Y."/>
            <person name="Tang K."/>
            <person name="Frace M."/>
            <person name="Li N."/>
            <person name="Roellig D.M."/>
            <person name="Sammons S."/>
            <person name="Knipe K."/>
            <person name="Rowe L."/>
            <person name="Feng Y."/>
            <person name="Xiao L."/>
        </authorList>
    </citation>
    <scope>NUCLEOTIDE SEQUENCE [LARGE SCALE GENOMIC DNA]</scope>
    <source>
        <strain evidence="13">30976</strain>
    </source>
</reference>
<dbReference type="GO" id="GO:0015386">
    <property type="term" value="F:potassium:proton antiporter activity"/>
    <property type="evidence" value="ECO:0007669"/>
    <property type="project" value="TreeGrafter"/>
</dbReference>
<evidence type="ECO:0000313" key="13">
    <source>
        <dbReference type="EMBL" id="PPS97540.1"/>
    </source>
</evidence>
<reference evidence="13 14" key="3">
    <citation type="submission" date="2017-10" db="EMBL/GenBank/DDBJ databases">
        <title>Consistent, comparative and evidence-based genome annotation and re-annotation for the closely-related species, Cryptosporidium parvum, C. hominis and C. tyzzeri.</title>
        <authorList>
            <person name="Baptista R.P."/>
            <person name="Li Y."/>
            <person name="Sateriale A."/>
            <person name="Striepen B."/>
            <person name="Kissinger J.C."/>
        </authorList>
    </citation>
    <scope>NUCLEOTIDE SEQUENCE [LARGE SCALE GENOMIC DNA]</scope>
    <source>
        <strain evidence="13">30976</strain>
    </source>
</reference>
<keyword evidence="7" id="KW-0406">Ion transport</keyword>
<dbReference type="InterPro" id="IPR018422">
    <property type="entry name" value="Cation/H_exchanger_CPA1"/>
</dbReference>
<feature type="transmembrane region" description="Helical" evidence="10">
    <location>
        <begin position="254"/>
        <end position="284"/>
    </location>
</feature>
<feature type="transmembrane region" description="Helical" evidence="10">
    <location>
        <begin position="16"/>
        <end position="37"/>
    </location>
</feature>
<organism evidence="12">
    <name type="scientific">Cryptosporidium hominis</name>
    <dbReference type="NCBI Taxonomy" id="237895"/>
    <lineage>
        <taxon>Eukaryota</taxon>
        <taxon>Sar</taxon>
        <taxon>Alveolata</taxon>
        <taxon>Apicomplexa</taxon>
        <taxon>Conoidasida</taxon>
        <taxon>Coccidia</taxon>
        <taxon>Eucoccidiorida</taxon>
        <taxon>Eimeriorina</taxon>
        <taxon>Cryptosporidiidae</taxon>
        <taxon>Cryptosporidium</taxon>
    </lineage>
</organism>
<keyword evidence="4 10" id="KW-0812">Transmembrane</keyword>
<accession>A0A0S4TG98</accession>
<evidence type="ECO:0000313" key="12">
    <source>
        <dbReference type="EMBL" id="CUV06446.1"/>
    </source>
</evidence>
<dbReference type="GO" id="GO:0051453">
    <property type="term" value="P:regulation of intracellular pH"/>
    <property type="evidence" value="ECO:0007669"/>
    <property type="project" value="TreeGrafter"/>
</dbReference>
<feature type="transmembrane region" description="Helical" evidence="10">
    <location>
        <begin position="337"/>
        <end position="363"/>
    </location>
</feature>
<dbReference type="PANTHER" id="PTHR10110">
    <property type="entry name" value="SODIUM/HYDROGEN EXCHANGER"/>
    <property type="match status" value="1"/>
</dbReference>
<evidence type="ECO:0000256" key="7">
    <source>
        <dbReference type="ARBA" id="ARBA00023065"/>
    </source>
</evidence>
<sequence length="871" mass="98628">MENNNIFPPEITGEQVMTVVCLFGICAPSSAFLESFFGHRTIFNGKVRLPLSVVLFGYGIMMDYVLRTFNFGIFSMAIKHAESMHPNIIFSVLLPICLYESSSQLNYHIFKRNLISSVLLALPGVIVSMILTTFFMYYFVGGIFDWTCSLLISSILSATDPVAVIASLHQLNAPDKLASLVDGESLLNDGAAVVFFQLCKNILLNRFLEPSLILTSGWIFIRCALGGPLLGFLFGWGVHLFLKVAQATNDVQVFIAISIVYTLFFLSELIHSSGVLAVVTYGVFMSSRKAALFKPKAQEIHNTIIHFVGKLGNHMIFMLAGIVSARLFRPYIEDTNMLMNLFLLFAAICVIRGIMVFILSPLLTRIGYGLTIKEAIILIWGGLRGGVSLALAMSLESEDYIDPELKGQIAFYVAGTVLLTLLINGTTVEFIYKKLQLYTTPKFHRMFFKKVMKSINEEYRLVINDQIRKHWFFNAHPGLLELCDTFIPNVIDAKMTETGEIILSSQLSQYTFIKNIKSTNIQLIMQDPTAPIGHDSNKYLNQRTLSCLTRDEEFEDRFIKELDINNTQTENNSFKNSPNNLLSAKPEENQTILLINSVTVSNYKSNNDNSSISTLKRESITSDNSKIKVGRHVYIGQMVLSTVWQSYDLLFKNHVISGAALVVLKKAISKVFYSCEELNLPIHFAFSSEWDSIRSQLWICKENLLADTKALSLSSELLNEYNQKNISSTFCLPSFINYYRNKVKSKNLFLDIEVLFSFITARVDLLEHDFQELHSYLGPSSIQLFQNQIIEAQQYLELLLSYSQEQYSIAISHISVNILFNALRDSMKVLVKSRLLLEEDEEKLLALCEDRRFIFSSSLSREVINEYTPEN</sequence>
<keyword evidence="9" id="KW-0739">Sodium transport</keyword>
<feature type="transmembrane region" description="Helical" evidence="10">
    <location>
        <begin position="304"/>
        <end position="325"/>
    </location>
</feature>
<dbReference type="VEuPathDB" id="CryptoDB:Chro.60024"/>
<feature type="transmembrane region" description="Helical" evidence="10">
    <location>
        <begin position="409"/>
        <end position="432"/>
    </location>
</feature>
<protein>
    <submittedName>
        <fullName evidence="13">Cation/H+ exchanger (CPA1)</fullName>
    </submittedName>
</protein>
<comment type="subcellular location">
    <subcellularLocation>
        <location evidence="1">Cell membrane</location>
        <topology evidence="1">Multi-pass membrane protein</topology>
    </subcellularLocation>
</comment>
<keyword evidence="6" id="KW-0915">Sodium</keyword>
<dbReference type="Proteomes" id="UP000199752">
    <property type="component" value="Chromosome 6"/>
</dbReference>
<evidence type="ECO:0000256" key="4">
    <source>
        <dbReference type="ARBA" id="ARBA00022692"/>
    </source>
</evidence>
<evidence type="ECO:0000256" key="5">
    <source>
        <dbReference type="ARBA" id="ARBA00022989"/>
    </source>
</evidence>
<dbReference type="EMBL" id="LN877952">
    <property type="protein sequence ID" value="CUV06446.1"/>
    <property type="molecule type" value="Genomic_DNA"/>
</dbReference>
<keyword evidence="5 10" id="KW-1133">Transmembrane helix</keyword>
<dbReference type="AlphaFoldDB" id="A0A0S4TG98"/>
<evidence type="ECO:0000256" key="10">
    <source>
        <dbReference type="SAM" id="Phobius"/>
    </source>
</evidence>
<evidence type="ECO:0000256" key="1">
    <source>
        <dbReference type="ARBA" id="ARBA00004651"/>
    </source>
</evidence>
<evidence type="ECO:0000256" key="3">
    <source>
        <dbReference type="ARBA" id="ARBA00022475"/>
    </source>
</evidence>
<dbReference type="InterPro" id="IPR006153">
    <property type="entry name" value="Cation/H_exchanger_TM"/>
</dbReference>
<feature type="transmembrane region" description="Helical" evidence="10">
    <location>
        <begin position="375"/>
        <end position="394"/>
    </location>
</feature>
<proteinExistence type="predicted"/>
<dbReference type="OrthoDB" id="441412at2759"/>
<gene>
    <name evidence="12" type="ORF">CHUDEA6_130</name>
    <name evidence="13" type="ORF">GY17_00000014</name>
</gene>
<feature type="transmembrane region" description="Helical" evidence="10">
    <location>
        <begin position="220"/>
        <end position="242"/>
    </location>
</feature>
<dbReference type="GO" id="GO:0098719">
    <property type="term" value="P:sodium ion import across plasma membrane"/>
    <property type="evidence" value="ECO:0007669"/>
    <property type="project" value="TreeGrafter"/>
</dbReference>
<dbReference type="EMBL" id="JTAI01000007">
    <property type="protein sequence ID" value="PPS97540.1"/>
    <property type="molecule type" value="Genomic_DNA"/>
</dbReference>
<dbReference type="Proteomes" id="UP001429100">
    <property type="component" value="Unassembled WGS sequence"/>
</dbReference>
<dbReference type="GO" id="GO:0005886">
    <property type="term" value="C:plasma membrane"/>
    <property type="evidence" value="ECO:0007669"/>
    <property type="project" value="UniProtKB-SubCell"/>
</dbReference>
<feature type="domain" description="Cation/H+ exchanger transmembrane" evidence="11">
    <location>
        <begin position="45"/>
        <end position="433"/>
    </location>
</feature>
<evidence type="ECO:0000313" key="14">
    <source>
        <dbReference type="Proteomes" id="UP001429100"/>
    </source>
</evidence>
<name>A0A0S4TG98_CRYHO</name>
<dbReference type="VEuPathDB" id="CryptoDB:CHUDEA6_130"/>
<dbReference type="GO" id="GO:0015385">
    <property type="term" value="F:sodium:proton antiporter activity"/>
    <property type="evidence" value="ECO:0007669"/>
    <property type="project" value="InterPro"/>
</dbReference>
<feature type="transmembrane region" description="Helical" evidence="10">
    <location>
        <begin position="114"/>
        <end position="140"/>
    </location>
</feature>
<dbReference type="VEuPathDB" id="CryptoDB:ChTU502y2012_419g0070"/>
<feature type="transmembrane region" description="Helical" evidence="10">
    <location>
        <begin position="49"/>
        <end position="78"/>
    </location>
</feature>